<gene>
    <name evidence="2" type="ORF">H8923_04390</name>
</gene>
<keyword evidence="1" id="KW-0812">Transmembrane</keyword>
<evidence type="ECO:0000313" key="2">
    <source>
        <dbReference type="EMBL" id="MBC5995989.1"/>
    </source>
</evidence>
<keyword evidence="1" id="KW-0472">Membrane</keyword>
<comment type="caution">
    <text evidence="2">The sequence shown here is derived from an EMBL/GenBank/DDBJ whole genome shotgun (WGS) entry which is preliminary data.</text>
</comment>
<protein>
    <submittedName>
        <fullName evidence="2">Uncharacterized protein</fullName>
    </submittedName>
</protein>
<evidence type="ECO:0000256" key="1">
    <source>
        <dbReference type="SAM" id="Phobius"/>
    </source>
</evidence>
<reference evidence="2 3" key="1">
    <citation type="submission" date="2020-08" db="EMBL/GenBank/DDBJ databases">
        <authorList>
            <person name="Liu C."/>
            <person name="Sun Q."/>
        </authorList>
    </citation>
    <scope>NUCLEOTIDE SEQUENCE [LARGE SCALE GENOMIC DNA]</scope>
    <source>
        <strain evidence="2 3">NSJ-18</strain>
    </source>
</reference>
<organism evidence="2 3">
    <name type="scientific">Romboutsia faecis</name>
    <dbReference type="NCBI Taxonomy" id="2764597"/>
    <lineage>
        <taxon>Bacteria</taxon>
        <taxon>Bacillati</taxon>
        <taxon>Bacillota</taxon>
        <taxon>Clostridia</taxon>
        <taxon>Peptostreptococcales</taxon>
        <taxon>Peptostreptococcaceae</taxon>
        <taxon>Romboutsia</taxon>
    </lineage>
</organism>
<feature type="transmembrane region" description="Helical" evidence="1">
    <location>
        <begin position="92"/>
        <end position="112"/>
    </location>
</feature>
<dbReference type="Proteomes" id="UP000609849">
    <property type="component" value="Unassembled WGS sequence"/>
</dbReference>
<dbReference type="EMBL" id="JACRWE010000002">
    <property type="protein sequence ID" value="MBC5995989.1"/>
    <property type="molecule type" value="Genomic_DNA"/>
</dbReference>
<sequence>MNNIIKKILYTLTVILQLATIVGVFVVQYLTNKKAGIMHHVYYRKYQFENSIFSHENLLIQKNIAIVITIIFFVIFIYVLKKNKNIFYKIQAGLTFISSFLIYISMSSRYFIEKLAYHYFIMAFVLVFIMQFIVFVIISIYNKNLKK</sequence>
<proteinExistence type="predicted"/>
<feature type="transmembrane region" description="Helical" evidence="1">
    <location>
        <begin position="63"/>
        <end position="80"/>
    </location>
</feature>
<evidence type="ECO:0000313" key="3">
    <source>
        <dbReference type="Proteomes" id="UP000609849"/>
    </source>
</evidence>
<name>A0ABR7JM34_9FIRM</name>
<keyword evidence="3" id="KW-1185">Reference proteome</keyword>
<accession>A0ABR7JM34</accession>
<feature type="transmembrane region" description="Helical" evidence="1">
    <location>
        <begin position="118"/>
        <end position="141"/>
    </location>
</feature>
<keyword evidence="1" id="KW-1133">Transmembrane helix</keyword>
<dbReference type="RefSeq" id="WP_153924005.1">
    <property type="nucleotide sequence ID" value="NZ_JACRWE010000002.1"/>
</dbReference>
<feature type="transmembrane region" description="Helical" evidence="1">
    <location>
        <begin position="9"/>
        <end position="30"/>
    </location>
</feature>